<name>A0AAV7T892_PLEWA</name>
<accession>A0AAV7T892</accession>
<gene>
    <name evidence="2" type="ORF">NDU88_004469</name>
</gene>
<dbReference type="EMBL" id="JANPWB010000007">
    <property type="protein sequence ID" value="KAJ1172625.1"/>
    <property type="molecule type" value="Genomic_DNA"/>
</dbReference>
<feature type="compositionally biased region" description="Basic and acidic residues" evidence="1">
    <location>
        <begin position="47"/>
        <end position="70"/>
    </location>
</feature>
<evidence type="ECO:0000313" key="2">
    <source>
        <dbReference type="EMBL" id="KAJ1172625.1"/>
    </source>
</evidence>
<sequence length="156" mass="16864">MTYDGGLAIKEKGHLRKDLRAPGRPSWQTEGLPLSSRPPAWPPGWWREGDSGLAKLRDPSDGSRVRRRGSECGIRTSAEPRTKVRRRTGPGACREGGAGIGPLPPRLPRCWGTALPPRAGRGGGDPEDDGPPWNLGLKTTTTEQKSTSKEALSHED</sequence>
<keyword evidence="3" id="KW-1185">Reference proteome</keyword>
<dbReference type="Proteomes" id="UP001066276">
    <property type="component" value="Chromosome 4_1"/>
</dbReference>
<reference evidence="2" key="1">
    <citation type="journal article" date="2022" name="bioRxiv">
        <title>Sequencing and chromosome-scale assembly of the giantPleurodeles waltlgenome.</title>
        <authorList>
            <person name="Brown T."/>
            <person name="Elewa A."/>
            <person name="Iarovenko S."/>
            <person name="Subramanian E."/>
            <person name="Araus A.J."/>
            <person name="Petzold A."/>
            <person name="Susuki M."/>
            <person name="Suzuki K.-i.T."/>
            <person name="Hayashi T."/>
            <person name="Toyoda A."/>
            <person name="Oliveira C."/>
            <person name="Osipova E."/>
            <person name="Leigh N.D."/>
            <person name="Simon A."/>
            <person name="Yun M.H."/>
        </authorList>
    </citation>
    <scope>NUCLEOTIDE SEQUENCE</scope>
    <source>
        <strain evidence="2">20211129_DDA</strain>
        <tissue evidence="2">Liver</tissue>
    </source>
</reference>
<evidence type="ECO:0000313" key="3">
    <source>
        <dbReference type="Proteomes" id="UP001066276"/>
    </source>
</evidence>
<protein>
    <submittedName>
        <fullName evidence="2">Uncharacterized protein</fullName>
    </submittedName>
</protein>
<dbReference type="AlphaFoldDB" id="A0AAV7T892"/>
<comment type="caution">
    <text evidence="2">The sequence shown here is derived from an EMBL/GenBank/DDBJ whole genome shotgun (WGS) entry which is preliminary data.</text>
</comment>
<feature type="region of interest" description="Disordered" evidence="1">
    <location>
        <begin position="14"/>
        <end position="156"/>
    </location>
</feature>
<organism evidence="2 3">
    <name type="scientific">Pleurodeles waltl</name>
    <name type="common">Iberian ribbed newt</name>
    <dbReference type="NCBI Taxonomy" id="8319"/>
    <lineage>
        <taxon>Eukaryota</taxon>
        <taxon>Metazoa</taxon>
        <taxon>Chordata</taxon>
        <taxon>Craniata</taxon>
        <taxon>Vertebrata</taxon>
        <taxon>Euteleostomi</taxon>
        <taxon>Amphibia</taxon>
        <taxon>Batrachia</taxon>
        <taxon>Caudata</taxon>
        <taxon>Salamandroidea</taxon>
        <taxon>Salamandridae</taxon>
        <taxon>Pleurodelinae</taxon>
        <taxon>Pleurodeles</taxon>
    </lineage>
</organism>
<feature type="compositionally biased region" description="Basic and acidic residues" evidence="1">
    <location>
        <begin position="146"/>
        <end position="156"/>
    </location>
</feature>
<evidence type="ECO:0000256" key="1">
    <source>
        <dbReference type="SAM" id="MobiDB-lite"/>
    </source>
</evidence>
<proteinExistence type="predicted"/>